<sequence length="92" mass="11060">MNKRNFFICLYGIRHFIAFFCTLVAISLIKEVTQYLYLQPYHAMGIYQLGKSLWDSNDLFLQFIMVFNFIIKPIFLYIFIIIILTVLKEKHL</sequence>
<evidence type="ECO:0000256" key="1">
    <source>
        <dbReference type="SAM" id="Phobius"/>
    </source>
</evidence>
<feature type="transmembrane region" description="Helical" evidence="1">
    <location>
        <begin position="7"/>
        <end position="29"/>
    </location>
</feature>
<reference evidence="2 3" key="1">
    <citation type="submission" date="2023-02" db="EMBL/GenBank/DDBJ databases">
        <title>Genome Sequence of L. cardiaca H63T.</title>
        <authorList>
            <person name="Lopez A.E."/>
            <person name="Cianciotto N.P."/>
        </authorList>
    </citation>
    <scope>NUCLEOTIDE SEQUENCE [LARGE SCALE GENOMIC DNA]</scope>
    <source>
        <strain evidence="2 3">H63</strain>
    </source>
</reference>
<protein>
    <submittedName>
        <fullName evidence="2">Uncharacterized protein</fullName>
    </submittedName>
</protein>
<keyword evidence="1" id="KW-0472">Membrane</keyword>
<name>A0ABY8AWW4_9GAMM</name>
<gene>
    <name evidence="2" type="ORF">PXX05_05430</name>
</gene>
<accession>A0ABY8AWW4</accession>
<evidence type="ECO:0000313" key="3">
    <source>
        <dbReference type="Proteomes" id="UP001222087"/>
    </source>
</evidence>
<organism evidence="2 3">
    <name type="scientific">Legionella cardiaca</name>
    <dbReference type="NCBI Taxonomy" id="1071983"/>
    <lineage>
        <taxon>Bacteria</taxon>
        <taxon>Pseudomonadati</taxon>
        <taxon>Pseudomonadota</taxon>
        <taxon>Gammaproteobacteria</taxon>
        <taxon>Legionellales</taxon>
        <taxon>Legionellaceae</taxon>
        <taxon>Legionella</taxon>
    </lineage>
</organism>
<keyword evidence="1" id="KW-0812">Transmembrane</keyword>
<keyword evidence="1" id="KW-1133">Transmembrane helix</keyword>
<dbReference type="Proteomes" id="UP001222087">
    <property type="component" value="Chromosome"/>
</dbReference>
<dbReference type="EMBL" id="CP119078">
    <property type="protein sequence ID" value="WED44229.1"/>
    <property type="molecule type" value="Genomic_DNA"/>
</dbReference>
<proteinExistence type="predicted"/>
<dbReference type="RefSeq" id="WP_275090045.1">
    <property type="nucleotide sequence ID" value="NZ_CP119078.1"/>
</dbReference>
<feature type="transmembrane region" description="Helical" evidence="1">
    <location>
        <begin position="59"/>
        <end position="87"/>
    </location>
</feature>
<keyword evidence="3" id="KW-1185">Reference proteome</keyword>
<evidence type="ECO:0000313" key="2">
    <source>
        <dbReference type="EMBL" id="WED44229.1"/>
    </source>
</evidence>